<comment type="caution">
    <text evidence="2">The sequence shown here is derived from an EMBL/GenBank/DDBJ whole genome shotgun (WGS) entry which is preliminary data.</text>
</comment>
<dbReference type="AlphaFoldDB" id="A0AAD6V4A9"/>
<name>A0AAD6V4A9_9AGAR</name>
<gene>
    <name evidence="2" type="ORF">GGX14DRAFT_655082</name>
</gene>
<evidence type="ECO:0000256" key="1">
    <source>
        <dbReference type="SAM" id="MobiDB-lite"/>
    </source>
</evidence>
<protein>
    <submittedName>
        <fullName evidence="2">Uncharacterized protein</fullName>
    </submittedName>
</protein>
<reference evidence="2" key="1">
    <citation type="submission" date="2023-03" db="EMBL/GenBank/DDBJ databases">
        <title>Massive genome expansion in bonnet fungi (Mycena s.s.) driven by repeated elements and novel gene families across ecological guilds.</title>
        <authorList>
            <consortium name="Lawrence Berkeley National Laboratory"/>
            <person name="Harder C.B."/>
            <person name="Miyauchi S."/>
            <person name="Viragh M."/>
            <person name="Kuo A."/>
            <person name="Thoen E."/>
            <person name="Andreopoulos B."/>
            <person name="Lu D."/>
            <person name="Skrede I."/>
            <person name="Drula E."/>
            <person name="Henrissat B."/>
            <person name="Morin E."/>
            <person name="Kohler A."/>
            <person name="Barry K."/>
            <person name="LaButti K."/>
            <person name="Morin E."/>
            <person name="Salamov A."/>
            <person name="Lipzen A."/>
            <person name="Mereny Z."/>
            <person name="Hegedus B."/>
            <person name="Baldrian P."/>
            <person name="Stursova M."/>
            <person name="Weitz H."/>
            <person name="Taylor A."/>
            <person name="Grigoriev I.V."/>
            <person name="Nagy L.G."/>
            <person name="Martin F."/>
            <person name="Kauserud H."/>
        </authorList>
    </citation>
    <scope>NUCLEOTIDE SEQUENCE</scope>
    <source>
        <strain evidence="2">9144</strain>
    </source>
</reference>
<organism evidence="2 3">
    <name type="scientific">Mycena pura</name>
    <dbReference type="NCBI Taxonomy" id="153505"/>
    <lineage>
        <taxon>Eukaryota</taxon>
        <taxon>Fungi</taxon>
        <taxon>Dikarya</taxon>
        <taxon>Basidiomycota</taxon>
        <taxon>Agaricomycotina</taxon>
        <taxon>Agaricomycetes</taxon>
        <taxon>Agaricomycetidae</taxon>
        <taxon>Agaricales</taxon>
        <taxon>Marasmiineae</taxon>
        <taxon>Mycenaceae</taxon>
        <taxon>Mycena</taxon>
    </lineage>
</organism>
<dbReference type="Proteomes" id="UP001219525">
    <property type="component" value="Unassembled WGS sequence"/>
</dbReference>
<proteinExistence type="predicted"/>
<keyword evidence="3" id="KW-1185">Reference proteome</keyword>
<feature type="region of interest" description="Disordered" evidence="1">
    <location>
        <begin position="155"/>
        <end position="179"/>
    </location>
</feature>
<evidence type="ECO:0000313" key="3">
    <source>
        <dbReference type="Proteomes" id="UP001219525"/>
    </source>
</evidence>
<sequence length="179" mass="18994">HSIATFGFSGSTFGSLSVAVGAEAAPHGQPKTLHAKRRLFPMDVSFLHYYLSARYKIPLHYSQPSSSRTPHKQLDSNVSSLYPLNMLLTKALLFASLIVPVALAVPFPKGSVRSTTVSLPAMLPIPLAHFHLGNPDKNSIRDTYPARASLAAGQSLANVSSGRQDEAEGAEGAEGAAVE</sequence>
<evidence type="ECO:0000313" key="2">
    <source>
        <dbReference type="EMBL" id="KAJ7201845.1"/>
    </source>
</evidence>
<dbReference type="EMBL" id="JARJCW010000057">
    <property type="protein sequence ID" value="KAJ7201845.1"/>
    <property type="molecule type" value="Genomic_DNA"/>
</dbReference>
<feature type="non-terminal residue" evidence="2">
    <location>
        <position position="1"/>
    </location>
</feature>
<accession>A0AAD6V4A9</accession>